<accession>A0A802SBT5</accession>
<evidence type="ECO:0000313" key="2">
    <source>
        <dbReference type="Proteomes" id="UP000516404"/>
    </source>
</evidence>
<reference evidence="1 2" key="1">
    <citation type="submission" date="2020-09" db="EMBL/GenBank/DDBJ databases">
        <title>Investigation of environmental microbes.</title>
        <authorList>
            <person name="Ou Y."/>
            <person name="Kang Q."/>
        </authorList>
    </citation>
    <scope>NUCLEOTIDE SEQUENCE [LARGE SCALE GENOMIC DNA]</scope>
    <source>
        <strain evidence="1 2">KJZ-14</strain>
    </source>
</reference>
<evidence type="ECO:0000313" key="1">
    <source>
        <dbReference type="EMBL" id="QNV36836.2"/>
    </source>
</evidence>
<dbReference type="Proteomes" id="UP000516404">
    <property type="component" value="Chromosome"/>
</dbReference>
<sequence length="248" mass="28148">MSHDTHSILTMLPYPLLDASEQSEAEQIAQLSRRIVPVRKPEPYIRENEVNRSLNHQCLEEMIDIGSLDLQPEETSALVADLNLKHLVGTFFVQNTVSVTPRHRFIALGASVPEVARQAGRFSRTTAGWAWGFNPLPEELHMDFDRLKRPNQEILKRHGLTVHQVHLHPLEGAQYHETTCTTPLKTVVDLIVHHENLALDYLPTTLSDAPYGCTPESIISYIQETPYVRNKDRAVDIVKVVEALSRIR</sequence>
<organism evidence="1 2">
    <name type="scientific">Rothia terrae</name>
    <dbReference type="NCBI Taxonomy" id="396015"/>
    <lineage>
        <taxon>Bacteria</taxon>
        <taxon>Bacillati</taxon>
        <taxon>Actinomycetota</taxon>
        <taxon>Actinomycetes</taxon>
        <taxon>Micrococcales</taxon>
        <taxon>Micrococcaceae</taxon>
        <taxon>Rothia</taxon>
    </lineage>
</organism>
<dbReference type="KEGG" id="rter:IDM49_06015"/>
<dbReference type="GeneID" id="96623786"/>
<protein>
    <submittedName>
        <fullName evidence="1">Uncharacterized protein</fullName>
    </submittedName>
</protein>
<keyword evidence="2" id="KW-1185">Reference proteome</keyword>
<dbReference type="RefSeq" id="WP_193836641.1">
    <property type="nucleotide sequence ID" value="NZ_CP061539.1"/>
</dbReference>
<dbReference type="AlphaFoldDB" id="A0A802SBT5"/>
<name>A0A802SBT5_9MICC</name>
<proteinExistence type="predicted"/>
<gene>
    <name evidence="1" type="ORF">IDM49_06015</name>
</gene>
<dbReference type="EMBL" id="CP061539">
    <property type="protein sequence ID" value="QNV36836.2"/>
    <property type="molecule type" value="Genomic_DNA"/>
</dbReference>